<dbReference type="Proteomes" id="UP001310692">
    <property type="component" value="Unassembled WGS sequence"/>
</dbReference>
<comment type="caution">
    <text evidence="3">The sequence shown here is derived from an EMBL/GenBank/DDBJ whole genome shotgun (WGS) entry which is preliminary data.</text>
</comment>
<evidence type="ECO:0008006" key="5">
    <source>
        <dbReference type="Google" id="ProtNLM"/>
    </source>
</evidence>
<proteinExistence type="predicted"/>
<dbReference type="RefSeq" id="WP_330195675.1">
    <property type="nucleotide sequence ID" value="NZ_JAZDRO010000002.1"/>
</dbReference>
<evidence type="ECO:0000256" key="1">
    <source>
        <dbReference type="SAM" id="MobiDB-lite"/>
    </source>
</evidence>
<reference evidence="3 4" key="1">
    <citation type="submission" date="2024-01" db="EMBL/GenBank/DDBJ databases">
        <title>Hyphobacterium bacterium isolated from marine sediment.</title>
        <authorList>
            <person name="Zhao S."/>
        </authorList>
    </citation>
    <scope>NUCLEOTIDE SEQUENCE [LARGE SCALE GENOMIC DNA]</scope>
    <source>
        <strain evidence="3 4">Y60-23</strain>
    </source>
</reference>
<dbReference type="EMBL" id="JAZDRO010000002">
    <property type="protein sequence ID" value="MEE2566134.1"/>
    <property type="molecule type" value="Genomic_DNA"/>
</dbReference>
<evidence type="ECO:0000256" key="2">
    <source>
        <dbReference type="SAM" id="SignalP"/>
    </source>
</evidence>
<keyword evidence="4" id="KW-1185">Reference proteome</keyword>
<organism evidence="3 4">
    <name type="scientific">Hyphobacterium marinum</name>
    <dbReference type="NCBI Taxonomy" id="3116574"/>
    <lineage>
        <taxon>Bacteria</taxon>
        <taxon>Pseudomonadati</taxon>
        <taxon>Pseudomonadota</taxon>
        <taxon>Alphaproteobacteria</taxon>
        <taxon>Maricaulales</taxon>
        <taxon>Maricaulaceae</taxon>
        <taxon>Hyphobacterium</taxon>
    </lineage>
</organism>
<dbReference type="PROSITE" id="PS51257">
    <property type="entry name" value="PROKAR_LIPOPROTEIN"/>
    <property type="match status" value="1"/>
</dbReference>
<accession>A0ABU7LX40</accession>
<evidence type="ECO:0000313" key="4">
    <source>
        <dbReference type="Proteomes" id="UP001310692"/>
    </source>
</evidence>
<sequence>MKPAFAALAGLFLLSACNAAPEAGSLVDRHIAALGGEAAIENVGSIRVQVEVTEPEFTVRGNYRADRNGHMRIDIFADDTRVFTEAMNGETGWQMFASGEVADLSPEGEAALRQGITGNLFGLHEYEGLGHQVSEGATVTIDGIDYRTIDIVLDNGHERRLYLDPQTFLVARERSEFALHPDLDPDEEIFETRYSDYREVGGVIRAFASERINLRTGEVAQTTRIESIQINPDLDPAQFERPASPQSEQ</sequence>
<name>A0ABU7LX40_9PROT</name>
<keyword evidence="2" id="KW-0732">Signal</keyword>
<feature type="signal peptide" evidence="2">
    <location>
        <begin position="1"/>
        <end position="19"/>
    </location>
</feature>
<feature type="chain" id="PRO_5047024101" description="Outer membrane lipoprotein-sorting protein" evidence="2">
    <location>
        <begin position="20"/>
        <end position="249"/>
    </location>
</feature>
<gene>
    <name evidence="3" type="ORF">V0U35_05525</name>
</gene>
<protein>
    <recommendedName>
        <fullName evidence="5">Outer membrane lipoprotein-sorting protein</fullName>
    </recommendedName>
</protein>
<feature type="region of interest" description="Disordered" evidence="1">
    <location>
        <begin position="230"/>
        <end position="249"/>
    </location>
</feature>
<evidence type="ECO:0000313" key="3">
    <source>
        <dbReference type="EMBL" id="MEE2566134.1"/>
    </source>
</evidence>